<dbReference type="EMBL" id="LR031573">
    <property type="protein sequence ID" value="VDC88336.1"/>
    <property type="molecule type" value="Genomic_DNA"/>
</dbReference>
<protein>
    <submittedName>
        <fullName evidence="1">Uncharacterized protein</fullName>
    </submittedName>
</protein>
<dbReference type="Proteomes" id="UP000694005">
    <property type="component" value="Chromosome A02"/>
</dbReference>
<evidence type="ECO:0000313" key="1">
    <source>
        <dbReference type="EMBL" id="CAG7893313.1"/>
    </source>
</evidence>
<dbReference type="EMBL" id="LS974618">
    <property type="protein sequence ID" value="CAG7893313.1"/>
    <property type="molecule type" value="Genomic_DNA"/>
</dbReference>
<sequence>MEFLLSRSEELKQRGMNMSMLSELMELEPVKSSSQLNHMVSHGLFT</sequence>
<evidence type="ECO:0000313" key="2">
    <source>
        <dbReference type="EMBL" id="VDC88336.1"/>
    </source>
</evidence>
<accession>A0A3P6A4F3</accession>
<reference evidence="2" key="1">
    <citation type="submission" date="2018-11" db="EMBL/GenBank/DDBJ databases">
        <authorList>
            <consortium name="Genoscope - CEA"/>
            <person name="William W."/>
        </authorList>
    </citation>
    <scope>NUCLEOTIDE SEQUENCE</scope>
</reference>
<organism evidence="2">
    <name type="scientific">Brassica campestris</name>
    <name type="common">Field mustard</name>
    <dbReference type="NCBI Taxonomy" id="3711"/>
    <lineage>
        <taxon>Eukaryota</taxon>
        <taxon>Viridiplantae</taxon>
        <taxon>Streptophyta</taxon>
        <taxon>Embryophyta</taxon>
        <taxon>Tracheophyta</taxon>
        <taxon>Spermatophyta</taxon>
        <taxon>Magnoliopsida</taxon>
        <taxon>eudicotyledons</taxon>
        <taxon>Gunneridae</taxon>
        <taxon>Pentapetalae</taxon>
        <taxon>rosids</taxon>
        <taxon>malvids</taxon>
        <taxon>Brassicales</taxon>
        <taxon>Brassicaceae</taxon>
        <taxon>Brassiceae</taxon>
        <taxon>Brassica</taxon>
    </lineage>
</organism>
<name>A0A3P6A4F3_BRACM</name>
<dbReference type="AlphaFoldDB" id="A0A3P6A4F3"/>
<dbReference type="Gramene" id="A02p22650.2_BraZ1">
    <property type="protein sequence ID" value="A02p22650.2_BraZ1.CDS.1"/>
    <property type="gene ID" value="A02g22650.2_BraZ1"/>
</dbReference>
<proteinExistence type="predicted"/>
<gene>
    <name evidence="2" type="ORF">BRAA02T06770Z</name>
    <name evidence="1" type="ORF">BRAPAZ1V2_A02P22650.2</name>
</gene>